<feature type="domain" description="SAM" evidence="8">
    <location>
        <begin position="152"/>
        <end position="215"/>
    </location>
</feature>
<dbReference type="AlphaFoldDB" id="A0A077WXB6"/>
<keyword evidence="2" id="KW-0344">Guanine-nucleotide releasing factor</keyword>
<dbReference type="InterPro" id="IPR001849">
    <property type="entry name" value="PH_domain"/>
</dbReference>
<dbReference type="OrthoDB" id="73680at2759"/>
<dbReference type="InterPro" id="IPR011993">
    <property type="entry name" value="PH-like_dom_sf"/>
</dbReference>
<accession>A0A077WXB6</accession>
<feature type="compositionally biased region" description="Polar residues" evidence="4">
    <location>
        <begin position="307"/>
        <end position="339"/>
    </location>
</feature>
<dbReference type="EMBL" id="LK023346">
    <property type="protein sequence ID" value="CDS11653.1"/>
    <property type="molecule type" value="Genomic_DNA"/>
</dbReference>
<dbReference type="SUPFAM" id="SSF50044">
    <property type="entry name" value="SH3-domain"/>
    <property type="match status" value="1"/>
</dbReference>
<dbReference type="Pfam" id="PF00307">
    <property type="entry name" value="CH"/>
    <property type="match status" value="1"/>
</dbReference>
<organism evidence="9">
    <name type="scientific">Lichtheimia ramosa</name>
    <dbReference type="NCBI Taxonomy" id="688394"/>
    <lineage>
        <taxon>Eukaryota</taxon>
        <taxon>Fungi</taxon>
        <taxon>Fungi incertae sedis</taxon>
        <taxon>Mucoromycota</taxon>
        <taxon>Mucoromycotina</taxon>
        <taxon>Mucoromycetes</taxon>
        <taxon>Mucorales</taxon>
        <taxon>Lichtheimiaceae</taxon>
        <taxon>Lichtheimia</taxon>
    </lineage>
</organism>
<dbReference type="InterPro" id="IPR001660">
    <property type="entry name" value="SAM"/>
</dbReference>
<name>A0A077WXB6_9FUNG</name>
<dbReference type="Gene3D" id="2.30.29.30">
    <property type="entry name" value="Pleckstrin-homology domain (PH domain)/Phosphotyrosine-binding domain (PTB)"/>
    <property type="match status" value="1"/>
</dbReference>
<feature type="region of interest" description="Disordered" evidence="4">
    <location>
        <begin position="226"/>
        <end position="342"/>
    </location>
</feature>
<dbReference type="CDD" id="cd09535">
    <property type="entry name" value="SAM_BOI-like_fungal"/>
    <property type="match status" value="1"/>
</dbReference>
<feature type="domain" description="SH3" evidence="5">
    <location>
        <begin position="2"/>
        <end position="65"/>
    </location>
</feature>
<dbReference type="PANTHER" id="PTHR12752">
    <property type="entry name" value="PHOSPHOINOSITOL 3-PHOSPHATE-BINDING PROTEIN"/>
    <property type="match status" value="1"/>
</dbReference>
<dbReference type="InterPro" id="IPR036872">
    <property type="entry name" value="CH_dom_sf"/>
</dbReference>
<dbReference type="Gene3D" id="1.10.418.10">
    <property type="entry name" value="Calponin-like domain"/>
    <property type="match status" value="1"/>
</dbReference>
<evidence type="ECO:0000259" key="5">
    <source>
        <dbReference type="PROSITE" id="PS50002"/>
    </source>
</evidence>
<sequence>MHNNEIVYAIHDFVAENDDEIAFHAGESIVVLEKDEKYMDGWWQGRNTKGQVGLFPMNYTTAVKPSSSTDSSPPTSDSSRETSKVHDEDRFTLENEIDNAISHVNSSMIASPPQPPPSAPPPSTPPFMPPPNGSPPPPPPSSSSFVNSPEDWNVDQVADWLKSVGLGNVSNIFIEQEITGDVLMDLTTESLKELGISAYGRRYKIMAAIEKLKSQENARPITLQIQQHEVSSSSSPPVSPIDGSSMYQFPRKAPAPPRLTDSMLSSGQLSPNSFGSATVSRSNTFQTMSSKVSSSSSSNGGSGGGATTSFERYSESRPSTSRQTSFEISDSNRPFSNAGNGMASIRENETASTVHPMDKLTGGNHGFSQTMSIAEPALPLQRDCNMSVASVEATGLSRSSSSAFKAPEHEGWLHKQGDKYKTWNKRWFVLKGSNLFYFKSPKDVRMRGIIHLRGYRIVVDESIHAGKYSFKAQHDRERTFYFYTDTKESLKTWINVLMKATISRDFTSPVMSSNHVATVPLDVAQKMRPRPPSMLLSGNKVPPNVSSAAAAAASLSADEMPPSSQPSLKPPSPLPDQQTRESGITVYPHHAPSSVSESSEEKYTYDHMLLSDEDEDLIDPMHSTKSTETSSRRMNRKQYIDWINAYLPSGKRVIDLSGAFRNGDTLIMLLESLSQKTVRRSPAQKGGSVNMQMLDNIVAAFKFMGREGVVVDGRFTIKDIFGGDESKIMDMLDAIMDWADKNGFNTATV</sequence>
<dbReference type="Pfam" id="PF00018">
    <property type="entry name" value="SH3_1"/>
    <property type="match status" value="1"/>
</dbReference>
<dbReference type="Gene3D" id="1.10.150.50">
    <property type="entry name" value="Transcription Factor, Ets-1"/>
    <property type="match status" value="1"/>
</dbReference>
<evidence type="ECO:0000256" key="3">
    <source>
        <dbReference type="PROSITE-ProRule" id="PRU00192"/>
    </source>
</evidence>
<dbReference type="InterPro" id="IPR001452">
    <property type="entry name" value="SH3_domain"/>
</dbReference>
<evidence type="ECO:0000256" key="4">
    <source>
        <dbReference type="SAM" id="MobiDB-lite"/>
    </source>
</evidence>
<feature type="compositionally biased region" description="Low complexity" evidence="4">
    <location>
        <begin position="65"/>
        <end position="77"/>
    </location>
</feature>
<dbReference type="SUPFAM" id="SSF47769">
    <property type="entry name" value="SAM/Pointed domain"/>
    <property type="match status" value="1"/>
</dbReference>
<dbReference type="SMART" id="SM00033">
    <property type="entry name" value="CH"/>
    <property type="match status" value="1"/>
</dbReference>
<feature type="domain" description="Calponin-homology (CH)" evidence="7">
    <location>
        <begin position="633"/>
        <end position="740"/>
    </location>
</feature>
<feature type="region of interest" description="Disordered" evidence="4">
    <location>
        <begin position="62"/>
        <end position="91"/>
    </location>
</feature>
<feature type="compositionally biased region" description="Pro residues" evidence="4">
    <location>
        <begin position="112"/>
        <end position="141"/>
    </location>
</feature>
<dbReference type="Pfam" id="PF00169">
    <property type="entry name" value="PH"/>
    <property type="match status" value="1"/>
</dbReference>
<dbReference type="PROSITE" id="PS50002">
    <property type="entry name" value="SH3"/>
    <property type="match status" value="1"/>
</dbReference>
<dbReference type="SUPFAM" id="SSF50729">
    <property type="entry name" value="PH domain-like"/>
    <property type="match status" value="1"/>
</dbReference>
<dbReference type="SMART" id="SM00326">
    <property type="entry name" value="SH3"/>
    <property type="match status" value="1"/>
</dbReference>
<evidence type="ECO:0008006" key="10">
    <source>
        <dbReference type="Google" id="ProtNLM"/>
    </source>
</evidence>
<dbReference type="CDD" id="cd00014">
    <property type="entry name" value="CH_SF"/>
    <property type="match status" value="1"/>
</dbReference>
<feature type="compositionally biased region" description="Polar residues" evidence="4">
    <location>
        <begin position="262"/>
        <end position="288"/>
    </location>
</feature>
<dbReference type="PROSITE" id="PS50003">
    <property type="entry name" value="PH_DOMAIN"/>
    <property type="match status" value="1"/>
</dbReference>
<dbReference type="Gene3D" id="2.30.30.40">
    <property type="entry name" value="SH3 Domains"/>
    <property type="match status" value="1"/>
</dbReference>
<keyword evidence="1 3" id="KW-0728">SH3 domain</keyword>
<dbReference type="PROSITE" id="PS50105">
    <property type="entry name" value="SAM_DOMAIN"/>
    <property type="match status" value="1"/>
</dbReference>
<evidence type="ECO:0000313" key="9">
    <source>
        <dbReference type="EMBL" id="CDS11653.1"/>
    </source>
</evidence>
<dbReference type="SUPFAM" id="SSF47576">
    <property type="entry name" value="Calponin-homology domain, CH-domain"/>
    <property type="match status" value="1"/>
</dbReference>
<evidence type="ECO:0000256" key="1">
    <source>
        <dbReference type="ARBA" id="ARBA00022443"/>
    </source>
</evidence>
<reference evidence="9" key="1">
    <citation type="journal article" date="2014" name="Genome Announc.">
        <title>De novo whole-genome sequence and genome annotation of Lichtheimia ramosa.</title>
        <authorList>
            <person name="Linde J."/>
            <person name="Schwartze V."/>
            <person name="Binder U."/>
            <person name="Lass-Florl C."/>
            <person name="Voigt K."/>
            <person name="Horn F."/>
        </authorList>
    </citation>
    <scope>NUCLEOTIDE SEQUENCE</scope>
    <source>
        <strain evidence="9">JMRC FSU:6197</strain>
    </source>
</reference>
<dbReference type="SMART" id="SM00454">
    <property type="entry name" value="SAM"/>
    <property type="match status" value="1"/>
</dbReference>
<dbReference type="SMART" id="SM00233">
    <property type="entry name" value="PH"/>
    <property type="match status" value="1"/>
</dbReference>
<proteinExistence type="predicted"/>
<feature type="domain" description="PH" evidence="6">
    <location>
        <begin position="406"/>
        <end position="502"/>
    </location>
</feature>
<evidence type="ECO:0000259" key="8">
    <source>
        <dbReference type="PROSITE" id="PS50105"/>
    </source>
</evidence>
<dbReference type="PRINTS" id="PR00452">
    <property type="entry name" value="SH3DOMAIN"/>
</dbReference>
<dbReference type="FunFam" id="2.30.29.30:FF:000286">
    <property type="entry name" value="PH-protein kinase domain containing protein"/>
    <property type="match status" value="1"/>
</dbReference>
<evidence type="ECO:0000256" key="2">
    <source>
        <dbReference type="ARBA" id="ARBA00022658"/>
    </source>
</evidence>
<dbReference type="InterPro" id="IPR036028">
    <property type="entry name" value="SH3-like_dom_sf"/>
</dbReference>
<feature type="region of interest" description="Disordered" evidence="4">
    <location>
        <begin position="106"/>
        <end position="150"/>
    </location>
</feature>
<protein>
    <recommendedName>
        <fullName evidence="10">Phospholipid binding protein</fullName>
    </recommendedName>
</protein>
<dbReference type="InterPro" id="IPR001715">
    <property type="entry name" value="CH_dom"/>
</dbReference>
<dbReference type="Pfam" id="PF07647">
    <property type="entry name" value="SAM_2"/>
    <property type="match status" value="1"/>
</dbReference>
<dbReference type="PROSITE" id="PS50021">
    <property type="entry name" value="CH"/>
    <property type="match status" value="1"/>
</dbReference>
<feature type="compositionally biased region" description="Low complexity" evidence="4">
    <location>
        <begin position="289"/>
        <end position="299"/>
    </location>
</feature>
<dbReference type="PANTHER" id="PTHR12752:SF9">
    <property type="entry name" value="KRAMER, ISOFORM I"/>
    <property type="match status" value="1"/>
</dbReference>
<evidence type="ECO:0000259" key="6">
    <source>
        <dbReference type="PROSITE" id="PS50003"/>
    </source>
</evidence>
<evidence type="ECO:0000259" key="7">
    <source>
        <dbReference type="PROSITE" id="PS50021"/>
    </source>
</evidence>
<feature type="region of interest" description="Disordered" evidence="4">
    <location>
        <begin position="530"/>
        <end position="581"/>
    </location>
</feature>
<feature type="compositionally biased region" description="Basic and acidic residues" evidence="4">
    <location>
        <begin position="78"/>
        <end position="91"/>
    </location>
</feature>
<dbReference type="CDD" id="cd00174">
    <property type="entry name" value="SH3"/>
    <property type="match status" value="1"/>
</dbReference>
<dbReference type="GO" id="GO:0005085">
    <property type="term" value="F:guanyl-nucleotide exchange factor activity"/>
    <property type="evidence" value="ECO:0007669"/>
    <property type="project" value="UniProtKB-KW"/>
</dbReference>
<dbReference type="InterPro" id="IPR013761">
    <property type="entry name" value="SAM/pointed_sf"/>
</dbReference>
<gene>
    <name evidence="9" type="ORF">LRAMOSA03916</name>
</gene>
<feature type="compositionally biased region" description="Low complexity" evidence="4">
    <location>
        <begin position="546"/>
        <end position="567"/>
    </location>
</feature>